<dbReference type="EMBL" id="LAVV01012431">
    <property type="protein sequence ID" value="KNZ46690.1"/>
    <property type="molecule type" value="Genomic_DNA"/>
</dbReference>
<keyword evidence="1" id="KW-0732">Signal</keyword>
<organism evidence="2 3">
    <name type="scientific">Puccinia sorghi</name>
    <dbReference type="NCBI Taxonomy" id="27349"/>
    <lineage>
        <taxon>Eukaryota</taxon>
        <taxon>Fungi</taxon>
        <taxon>Dikarya</taxon>
        <taxon>Basidiomycota</taxon>
        <taxon>Pucciniomycotina</taxon>
        <taxon>Pucciniomycetes</taxon>
        <taxon>Pucciniales</taxon>
        <taxon>Pucciniaceae</taxon>
        <taxon>Puccinia</taxon>
    </lineage>
</organism>
<feature type="chain" id="PRO_5005567447" evidence="1">
    <location>
        <begin position="18"/>
        <end position="88"/>
    </location>
</feature>
<sequence length="88" mass="9914">MLVLLLSLLCYYQLSLSTLQKKTCFKFLKLKCRKSHEASVVTSTFLQELFNQALMYSHCADCTVTVPKHLTRTIFGTCMASAIAEGFP</sequence>
<keyword evidence="3" id="KW-1185">Reference proteome</keyword>
<accession>A0A0L6UFW0</accession>
<name>A0A0L6UFW0_9BASI</name>
<proteinExistence type="predicted"/>
<gene>
    <name evidence="2" type="ORF">VP01_7042g1</name>
</gene>
<feature type="signal peptide" evidence="1">
    <location>
        <begin position="1"/>
        <end position="17"/>
    </location>
</feature>
<reference evidence="2 3" key="1">
    <citation type="submission" date="2015-08" db="EMBL/GenBank/DDBJ databases">
        <title>Next Generation Sequencing and Analysis of the Genome of Puccinia sorghi L Schw, the Causal Agent of Maize Common Rust.</title>
        <authorList>
            <person name="Rochi L."/>
            <person name="Burguener G."/>
            <person name="Darino M."/>
            <person name="Turjanski A."/>
            <person name="Kreff E."/>
            <person name="Dieguez M.J."/>
            <person name="Sacco F."/>
        </authorList>
    </citation>
    <scope>NUCLEOTIDE SEQUENCE [LARGE SCALE GENOMIC DNA]</scope>
    <source>
        <strain evidence="2 3">RO10H11247</strain>
    </source>
</reference>
<evidence type="ECO:0000313" key="3">
    <source>
        <dbReference type="Proteomes" id="UP000037035"/>
    </source>
</evidence>
<dbReference type="AlphaFoldDB" id="A0A0L6UFW0"/>
<protein>
    <submittedName>
        <fullName evidence="2">Putative signal peptide protein</fullName>
    </submittedName>
</protein>
<dbReference type="Proteomes" id="UP000037035">
    <property type="component" value="Unassembled WGS sequence"/>
</dbReference>
<evidence type="ECO:0000256" key="1">
    <source>
        <dbReference type="SAM" id="SignalP"/>
    </source>
</evidence>
<comment type="caution">
    <text evidence="2">The sequence shown here is derived from an EMBL/GenBank/DDBJ whole genome shotgun (WGS) entry which is preliminary data.</text>
</comment>
<evidence type="ECO:0000313" key="2">
    <source>
        <dbReference type="EMBL" id="KNZ46690.1"/>
    </source>
</evidence>
<dbReference type="VEuPathDB" id="FungiDB:VP01_7042g1"/>